<evidence type="ECO:0000256" key="9">
    <source>
        <dbReference type="ARBA" id="ARBA00023010"/>
    </source>
</evidence>
<evidence type="ECO:0000256" key="8">
    <source>
        <dbReference type="ARBA" id="ARBA00022989"/>
    </source>
</evidence>
<evidence type="ECO:0000313" key="14">
    <source>
        <dbReference type="Proteomes" id="UP000308768"/>
    </source>
</evidence>
<protein>
    <recommendedName>
        <fullName evidence="3">Mitochondrial import inner membrane translocase subunit TIM54</fullName>
    </recommendedName>
</protein>
<keyword evidence="9" id="KW-0811">Translocation</keyword>
<dbReference type="OrthoDB" id="5598305at2759"/>
<dbReference type="GO" id="GO:0015031">
    <property type="term" value="P:protein transport"/>
    <property type="evidence" value="ECO:0007669"/>
    <property type="project" value="UniProtKB-KW"/>
</dbReference>
<comment type="similarity">
    <text evidence="2">Belongs to the TIM54 family.</text>
</comment>
<sequence length="493" mass="52965">MPGMADKEAPSSQSKAAGPAPGTAAKAPQGNPIKGLPNLRLKLPSRNWMIFIGIAGSWTTALLYDKYEKRRIQKKWCDLVSHIALEPLPERAMPRKVTIFLSAPPGDGLRSTRDHFHEYVKPVLVAAAMDWDVVEGRREGDVRAGLASRLRRLRKKNGEPTETPLEEDSQLAIEELRKASGITESGSVKGDIIIGRSTWKEYVRGLHEGWLGPLDPPASQAESISDITGSEVPLPSEESSQHTPGHGSLGDVAVTAALSPAEDDSGSTSTSPGDTAISADGASPTAESTPAAPETPPEAEEPKPKKPKQPPPFIATTAYSGAAVSPNIPTELGPSTIIPFPHILGFLNTPIRVYRFLTRRQLADDIGRQTAAAVLASYRPFHDPAQSLVVSDDAQTTGFVGEEASSDDGSGSKWEQQGVLRNEEAEWPKDVRKRVRDGSESVWLDEIVIDPRIGQRMRRFEVAAGEEARAQRIKEGKEGALGQIAADEGASSA</sequence>
<evidence type="ECO:0000256" key="10">
    <source>
        <dbReference type="ARBA" id="ARBA00023128"/>
    </source>
</evidence>
<evidence type="ECO:0000256" key="3">
    <source>
        <dbReference type="ARBA" id="ARBA00020796"/>
    </source>
</evidence>
<proteinExistence type="inferred from homology"/>
<comment type="caution">
    <text evidence="13">The sequence shown here is derived from an EMBL/GenBank/DDBJ whole genome shotgun (WGS) entry which is preliminary data.</text>
</comment>
<keyword evidence="4" id="KW-0813">Transport</keyword>
<evidence type="ECO:0000256" key="5">
    <source>
        <dbReference type="ARBA" id="ARBA00022692"/>
    </source>
</evidence>
<dbReference type="Proteomes" id="UP000308768">
    <property type="component" value="Unassembled WGS sequence"/>
</dbReference>
<name>A0A4U0X5J4_9PEZI</name>
<dbReference type="EMBL" id="NAJN01000547">
    <property type="protein sequence ID" value="TKA71722.1"/>
    <property type="molecule type" value="Genomic_DNA"/>
</dbReference>
<reference evidence="13 14" key="1">
    <citation type="submission" date="2017-03" db="EMBL/GenBank/DDBJ databases">
        <title>Genomes of endolithic fungi from Antarctica.</title>
        <authorList>
            <person name="Coleine C."/>
            <person name="Masonjones S."/>
            <person name="Stajich J.E."/>
        </authorList>
    </citation>
    <scope>NUCLEOTIDE SEQUENCE [LARGE SCALE GENOMIC DNA]</scope>
    <source>
        <strain evidence="13 14">CCFEE 5187</strain>
    </source>
</reference>
<feature type="region of interest" description="Disordered" evidence="12">
    <location>
        <begin position="399"/>
        <end position="422"/>
    </location>
</feature>
<dbReference type="PANTHER" id="PTHR12358:SF101">
    <property type="entry name" value="MITOCHONDRIAL IMPORT INNER MEMBRANE TRANSLOCASE SUBUNIT TIM54"/>
    <property type="match status" value="1"/>
</dbReference>
<keyword evidence="7" id="KW-0653">Protein transport</keyword>
<comment type="subcellular location">
    <subcellularLocation>
        <location evidence="1">Mitochondrion inner membrane</location>
        <topology evidence="1">Single-pass membrane protein</topology>
    </subcellularLocation>
</comment>
<keyword evidence="8" id="KW-1133">Transmembrane helix</keyword>
<evidence type="ECO:0000256" key="6">
    <source>
        <dbReference type="ARBA" id="ARBA00022792"/>
    </source>
</evidence>
<feature type="region of interest" description="Disordered" evidence="12">
    <location>
        <begin position="229"/>
        <end position="315"/>
    </location>
</feature>
<feature type="region of interest" description="Disordered" evidence="12">
    <location>
        <begin position="1"/>
        <end position="31"/>
    </location>
</feature>
<evidence type="ECO:0000256" key="11">
    <source>
        <dbReference type="ARBA" id="ARBA00023136"/>
    </source>
</evidence>
<organism evidence="13 14">
    <name type="scientific">Cryomyces minteri</name>
    <dbReference type="NCBI Taxonomy" id="331657"/>
    <lineage>
        <taxon>Eukaryota</taxon>
        <taxon>Fungi</taxon>
        <taxon>Dikarya</taxon>
        <taxon>Ascomycota</taxon>
        <taxon>Pezizomycotina</taxon>
        <taxon>Dothideomycetes</taxon>
        <taxon>Dothideomycetes incertae sedis</taxon>
        <taxon>Cryomyces</taxon>
    </lineage>
</organism>
<keyword evidence="11" id="KW-0472">Membrane</keyword>
<dbReference type="Pfam" id="PF11711">
    <property type="entry name" value="Tim54"/>
    <property type="match status" value="1"/>
</dbReference>
<evidence type="ECO:0000256" key="12">
    <source>
        <dbReference type="SAM" id="MobiDB-lite"/>
    </source>
</evidence>
<dbReference type="GO" id="GO:0005743">
    <property type="term" value="C:mitochondrial inner membrane"/>
    <property type="evidence" value="ECO:0007669"/>
    <property type="project" value="UniProtKB-SubCell"/>
</dbReference>
<dbReference type="InterPro" id="IPR050187">
    <property type="entry name" value="Lipid_Phosphate_FormReg"/>
</dbReference>
<feature type="compositionally biased region" description="Low complexity" evidence="12">
    <location>
        <begin position="282"/>
        <end position="292"/>
    </location>
</feature>
<dbReference type="STRING" id="331657.A0A4U0X5J4"/>
<keyword evidence="6" id="KW-0999">Mitochondrion inner membrane</keyword>
<dbReference type="AlphaFoldDB" id="A0A4U0X5J4"/>
<keyword evidence="5" id="KW-0812">Transmembrane</keyword>
<evidence type="ECO:0000256" key="4">
    <source>
        <dbReference type="ARBA" id="ARBA00022448"/>
    </source>
</evidence>
<feature type="compositionally biased region" description="Low complexity" evidence="12">
    <location>
        <begin position="266"/>
        <end position="275"/>
    </location>
</feature>
<evidence type="ECO:0000256" key="7">
    <source>
        <dbReference type="ARBA" id="ARBA00022927"/>
    </source>
</evidence>
<gene>
    <name evidence="13" type="ORF">B0A49_05728</name>
</gene>
<accession>A0A4U0X5J4</accession>
<evidence type="ECO:0000256" key="2">
    <source>
        <dbReference type="ARBA" id="ARBA00006355"/>
    </source>
</evidence>
<evidence type="ECO:0000256" key="1">
    <source>
        <dbReference type="ARBA" id="ARBA00004434"/>
    </source>
</evidence>
<keyword evidence="14" id="KW-1185">Reference proteome</keyword>
<keyword evidence="10" id="KW-0496">Mitochondrion</keyword>
<dbReference type="InterPro" id="IPR021056">
    <property type="entry name" value="Mt_import_IM_translocase_Tim54"/>
</dbReference>
<evidence type="ECO:0000313" key="13">
    <source>
        <dbReference type="EMBL" id="TKA71722.1"/>
    </source>
</evidence>
<feature type="compositionally biased region" description="Low complexity" evidence="12">
    <location>
        <begin position="15"/>
        <end position="28"/>
    </location>
</feature>
<dbReference type="PANTHER" id="PTHR12358">
    <property type="entry name" value="SPHINGOSINE KINASE"/>
    <property type="match status" value="1"/>
</dbReference>